<sequence>EKSRLVEIRGYEELEDVTSYLLENDADCSQWPSGGPWIGAVEVEDTNQFIWSSDNSTVVIENWLQGQPNNPTSGDGAMMACEFSFQWIDTSRDTELPVLCELPPRAKCPAQFTAVGDTCYYLGNSSINWNAAQDYCGILAPNGKLVELDTLEEMYLLTEFLKENSPERNYWIGAEEQGFNGEYLWASSGKPVIITNWYYGYSPNAETDDAVYLFRGGVRWVLAAASRCDHPFQETPGGKCIFSPKQILQGTWDEAQEICGFLNKDSRLLEFRTADELLDVTSFLSQNDADCSRWPSGGGPWIGAIEVGNTNQFIWSSDNSTVVVENWVQGQPNSPSSGDGAMLSCEFTFEWMDRARDTQLPVLCEMTPRPKCPEQFTEVGDSCYYVGNSAVHWDAAQDYCRILAPNGKLVELETVEEMYLVQDFLNENGDSSLNYWTGAEEQGRNDEYFWASSGKPVIITNWFNNYSPTPETDDAVLLAPGNPYGSTRPTCDHPFQETPGGKCIFSPKEIIQGSWEEAQEICGFLNKDSRLLEFRTADELLDVTSFLSQNDADCSRWPSGEGPWIGAIEVGNTNQFIWSSDNSTVVVENWVQGQPNSPSSGDGAMMSCEFTFEWMDKQRDTVLPVLCEVEPRAKCPAQFTAVGDTCYYIGDTAASWDLAQEFCSVLAPNGKLIELETLEEIYLVTEFLSNNGDPSRRRWSWAPKSITKYVLCEADPRDL</sequence>
<proteinExistence type="predicted"/>
<evidence type="ECO:0000313" key="1">
    <source>
        <dbReference type="EMBL" id="CAD7232202.1"/>
    </source>
</evidence>
<reference evidence="1" key="1">
    <citation type="submission" date="2020-11" db="EMBL/GenBank/DDBJ databases">
        <authorList>
            <person name="Tran Van P."/>
        </authorList>
    </citation>
    <scope>NUCLEOTIDE SEQUENCE</scope>
</reference>
<dbReference type="Gene3D" id="3.10.100.10">
    <property type="entry name" value="Mannose-Binding Protein A, subunit A"/>
    <property type="match status" value="6"/>
</dbReference>
<protein>
    <submittedName>
        <fullName evidence="1">Uncharacterized protein</fullName>
    </submittedName>
</protein>
<dbReference type="OrthoDB" id="6132182at2759"/>
<dbReference type="EMBL" id="OB664362">
    <property type="protein sequence ID" value="CAD7232202.1"/>
    <property type="molecule type" value="Genomic_DNA"/>
</dbReference>
<dbReference type="SMART" id="SM00034">
    <property type="entry name" value="CLECT"/>
    <property type="match status" value="4"/>
</dbReference>
<gene>
    <name evidence="1" type="ORF">CTOB1V02_LOCUS10042</name>
</gene>
<dbReference type="InterPro" id="IPR050111">
    <property type="entry name" value="C-type_lectin/snaclec_domain"/>
</dbReference>
<dbReference type="CDD" id="cd00037">
    <property type="entry name" value="CLECT"/>
    <property type="match status" value="5"/>
</dbReference>
<name>A0A7R8ZPF0_9CRUS</name>
<dbReference type="AlphaFoldDB" id="A0A7R8ZPF0"/>
<dbReference type="InterPro" id="IPR016187">
    <property type="entry name" value="CTDL_fold"/>
</dbReference>
<dbReference type="InterPro" id="IPR001304">
    <property type="entry name" value="C-type_lectin-like"/>
</dbReference>
<dbReference type="Pfam" id="PF00059">
    <property type="entry name" value="Lectin_C"/>
    <property type="match status" value="4"/>
</dbReference>
<feature type="non-terminal residue" evidence="1">
    <location>
        <position position="719"/>
    </location>
</feature>
<dbReference type="PANTHER" id="PTHR22803">
    <property type="entry name" value="MANNOSE, PHOSPHOLIPASE, LECTIN RECEPTOR RELATED"/>
    <property type="match status" value="1"/>
</dbReference>
<organism evidence="1">
    <name type="scientific">Cyprideis torosa</name>
    <dbReference type="NCBI Taxonomy" id="163714"/>
    <lineage>
        <taxon>Eukaryota</taxon>
        <taxon>Metazoa</taxon>
        <taxon>Ecdysozoa</taxon>
        <taxon>Arthropoda</taxon>
        <taxon>Crustacea</taxon>
        <taxon>Oligostraca</taxon>
        <taxon>Ostracoda</taxon>
        <taxon>Podocopa</taxon>
        <taxon>Podocopida</taxon>
        <taxon>Cytherocopina</taxon>
        <taxon>Cytheroidea</taxon>
        <taxon>Cytherideidae</taxon>
        <taxon>Cyprideis</taxon>
    </lineage>
</organism>
<dbReference type="PROSITE" id="PS50041">
    <property type="entry name" value="C_TYPE_LECTIN_2"/>
    <property type="match status" value="5"/>
</dbReference>
<dbReference type="InterPro" id="IPR016186">
    <property type="entry name" value="C-type_lectin-like/link_sf"/>
</dbReference>
<dbReference type="SUPFAM" id="SSF56436">
    <property type="entry name" value="C-type lectin-like"/>
    <property type="match status" value="6"/>
</dbReference>
<accession>A0A7R8ZPF0</accession>